<keyword evidence="9" id="KW-1185">Reference proteome</keyword>
<gene>
    <name evidence="8" type="ORF">D9V32_11525</name>
</gene>
<dbReference type="OrthoDB" id="117402at2"/>
<comment type="caution">
    <text evidence="8">The sequence shown here is derived from an EMBL/GenBank/DDBJ whole genome shotgun (WGS) entry which is preliminary data.</text>
</comment>
<evidence type="ECO:0000256" key="2">
    <source>
        <dbReference type="ARBA" id="ARBA00022729"/>
    </source>
</evidence>
<dbReference type="InterPro" id="IPR013766">
    <property type="entry name" value="Thioredoxin_domain"/>
</dbReference>
<organism evidence="8 9">
    <name type="scientific">Mycetocola tolaasinivorans</name>
    <dbReference type="NCBI Taxonomy" id="76635"/>
    <lineage>
        <taxon>Bacteria</taxon>
        <taxon>Bacillati</taxon>
        <taxon>Actinomycetota</taxon>
        <taxon>Actinomycetes</taxon>
        <taxon>Micrococcales</taxon>
        <taxon>Microbacteriaceae</taxon>
        <taxon>Mycetocola</taxon>
    </lineage>
</organism>
<reference evidence="8 9" key="1">
    <citation type="submission" date="2018-10" db="EMBL/GenBank/DDBJ databases">
        <authorList>
            <person name="Li J."/>
        </authorList>
    </citation>
    <scope>NUCLEOTIDE SEQUENCE [LARGE SCALE GENOMIC DNA]</scope>
    <source>
        <strain evidence="8 9">IF 016277</strain>
    </source>
</reference>
<feature type="domain" description="Thioredoxin" evidence="7">
    <location>
        <begin position="31"/>
        <end position="220"/>
    </location>
</feature>
<dbReference type="GO" id="GO:0016491">
    <property type="term" value="F:oxidoreductase activity"/>
    <property type="evidence" value="ECO:0007669"/>
    <property type="project" value="UniProtKB-KW"/>
</dbReference>
<dbReference type="PANTHER" id="PTHR13887:SF14">
    <property type="entry name" value="DISULFIDE BOND FORMATION PROTEIN D"/>
    <property type="match status" value="1"/>
</dbReference>
<dbReference type="PANTHER" id="PTHR13887">
    <property type="entry name" value="GLUTATHIONE S-TRANSFERASE KAPPA"/>
    <property type="match status" value="1"/>
</dbReference>
<evidence type="ECO:0000256" key="4">
    <source>
        <dbReference type="ARBA" id="ARBA00023157"/>
    </source>
</evidence>
<keyword evidence="5" id="KW-0676">Redox-active center</keyword>
<dbReference type="Pfam" id="PF13462">
    <property type="entry name" value="Thioredoxin_4"/>
    <property type="match status" value="1"/>
</dbReference>
<dbReference type="InterPro" id="IPR012336">
    <property type="entry name" value="Thioredoxin-like_fold"/>
</dbReference>
<evidence type="ECO:0000313" key="9">
    <source>
        <dbReference type="Proteomes" id="UP000272503"/>
    </source>
</evidence>
<comment type="similarity">
    <text evidence="1">Belongs to the thioredoxin family. DsbA subfamily.</text>
</comment>
<proteinExistence type="inferred from homology"/>
<evidence type="ECO:0000256" key="5">
    <source>
        <dbReference type="ARBA" id="ARBA00023284"/>
    </source>
</evidence>
<evidence type="ECO:0000256" key="3">
    <source>
        <dbReference type="ARBA" id="ARBA00023002"/>
    </source>
</evidence>
<protein>
    <submittedName>
        <fullName evidence="8">Disulfide bond formation protein DsbA</fullName>
    </submittedName>
</protein>
<keyword evidence="6" id="KW-1133">Transmembrane helix</keyword>
<keyword evidence="3" id="KW-0560">Oxidoreductase</keyword>
<evidence type="ECO:0000259" key="7">
    <source>
        <dbReference type="PROSITE" id="PS51352"/>
    </source>
</evidence>
<keyword evidence="6" id="KW-0812">Transmembrane</keyword>
<evidence type="ECO:0000256" key="6">
    <source>
        <dbReference type="SAM" id="Phobius"/>
    </source>
</evidence>
<accession>A0A3L7A6P6</accession>
<dbReference type="PROSITE" id="PS51352">
    <property type="entry name" value="THIOREDOXIN_2"/>
    <property type="match status" value="1"/>
</dbReference>
<dbReference type="InterPro" id="IPR036249">
    <property type="entry name" value="Thioredoxin-like_sf"/>
</dbReference>
<evidence type="ECO:0000256" key="1">
    <source>
        <dbReference type="ARBA" id="ARBA00005791"/>
    </source>
</evidence>
<dbReference type="Proteomes" id="UP000272503">
    <property type="component" value="Unassembled WGS sequence"/>
</dbReference>
<keyword evidence="4" id="KW-1015">Disulfide bond</keyword>
<name>A0A3L7A6P6_9MICO</name>
<sequence>MRTSTRIQIAVVVVLLIVLGAVILWMVKPFQNEAAPSPSASGGPVVSSVAENSHRIGEADENAVVLTEFLDFECEACAAVHPYVEDLRAEYGGKVQFVLRYFPLPGHPNSGPAALAAEASAQQGKLEEMYNKLLDSQEEWSHSDESRANVFRGYAEELGFDMAAYDAAIADPATEDRVRYDFDAAVELGLQGTPSIFVDDRLIRLTSLDDIRDAIDAALKARA</sequence>
<feature type="transmembrane region" description="Helical" evidence="6">
    <location>
        <begin position="7"/>
        <end position="27"/>
    </location>
</feature>
<dbReference type="Gene3D" id="3.40.30.10">
    <property type="entry name" value="Glutaredoxin"/>
    <property type="match status" value="1"/>
</dbReference>
<dbReference type="SUPFAM" id="SSF52833">
    <property type="entry name" value="Thioredoxin-like"/>
    <property type="match status" value="1"/>
</dbReference>
<dbReference type="AlphaFoldDB" id="A0A3L7A6P6"/>
<keyword evidence="2" id="KW-0732">Signal</keyword>
<dbReference type="EMBL" id="RCUX01000008">
    <property type="protein sequence ID" value="RLP75042.1"/>
    <property type="molecule type" value="Genomic_DNA"/>
</dbReference>
<evidence type="ECO:0000313" key="8">
    <source>
        <dbReference type="EMBL" id="RLP75042.1"/>
    </source>
</evidence>
<keyword evidence="6" id="KW-0472">Membrane</keyword>